<dbReference type="PROSITE" id="PS50240">
    <property type="entry name" value="TRYPSIN_DOM"/>
    <property type="match status" value="1"/>
</dbReference>
<dbReference type="GO" id="GO:0006508">
    <property type="term" value="P:proteolysis"/>
    <property type="evidence" value="ECO:0007669"/>
    <property type="project" value="InterPro"/>
</dbReference>
<feature type="signal peptide" evidence="5">
    <location>
        <begin position="1"/>
        <end position="25"/>
    </location>
</feature>
<dbReference type="PRINTS" id="PR00722">
    <property type="entry name" value="CHYMOTRYPSIN"/>
</dbReference>
<dbReference type="InterPro" id="IPR018114">
    <property type="entry name" value="TRYPSIN_HIS"/>
</dbReference>
<dbReference type="GO" id="GO:0004252">
    <property type="term" value="F:serine-type endopeptidase activity"/>
    <property type="evidence" value="ECO:0007669"/>
    <property type="project" value="InterPro"/>
</dbReference>
<evidence type="ECO:0000256" key="2">
    <source>
        <dbReference type="ARBA" id="ARBA00023157"/>
    </source>
</evidence>
<evidence type="ECO:0000313" key="7">
    <source>
        <dbReference type="EMBL" id="CAD7203557.1"/>
    </source>
</evidence>
<keyword evidence="1 5" id="KW-0732">Signal</keyword>
<evidence type="ECO:0000256" key="5">
    <source>
        <dbReference type="SAM" id="SignalP"/>
    </source>
</evidence>
<dbReference type="InterPro" id="IPR051487">
    <property type="entry name" value="Ser/Thr_Proteases_Immune/Dev"/>
</dbReference>
<dbReference type="PANTHER" id="PTHR24256">
    <property type="entry name" value="TRYPTASE-RELATED"/>
    <property type="match status" value="1"/>
</dbReference>
<proteinExistence type="inferred from homology"/>
<evidence type="ECO:0000259" key="6">
    <source>
        <dbReference type="PROSITE" id="PS50240"/>
    </source>
</evidence>
<dbReference type="SMART" id="SM00020">
    <property type="entry name" value="Tryp_SPc"/>
    <property type="match status" value="1"/>
</dbReference>
<dbReference type="InterPro" id="IPR001314">
    <property type="entry name" value="Peptidase_S1A"/>
</dbReference>
<keyword evidence="3" id="KW-0325">Glycoprotein</keyword>
<protein>
    <recommendedName>
        <fullName evidence="6">Peptidase S1 domain-containing protein</fullName>
    </recommendedName>
</protein>
<feature type="chain" id="PRO_5030503962" description="Peptidase S1 domain-containing protein" evidence="5">
    <location>
        <begin position="26"/>
        <end position="418"/>
    </location>
</feature>
<evidence type="ECO:0000256" key="1">
    <source>
        <dbReference type="ARBA" id="ARBA00022729"/>
    </source>
</evidence>
<organism evidence="7">
    <name type="scientific">Timema douglasi</name>
    <name type="common">Walking stick</name>
    <dbReference type="NCBI Taxonomy" id="61478"/>
    <lineage>
        <taxon>Eukaryota</taxon>
        <taxon>Metazoa</taxon>
        <taxon>Ecdysozoa</taxon>
        <taxon>Arthropoda</taxon>
        <taxon>Hexapoda</taxon>
        <taxon>Insecta</taxon>
        <taxon>Pterygota</taxon>
        <taxon>Neoptera</taxon>
        <taxon>Polyneoptera</taxon>
        <taxon>Phasmatodea</taxon>
        <taxon>Timematodea</taxon>
        <taxon>Timematoidea</taxon>
        <taxon>Timematidae</taxon>
        <taxon>Timema</taxon>
    </lineage>
</organism>
<reference evidence="7" key="1">
    <citation type="submission" date="2020-11" db="EMBL/GenBank/DDBJ databases">
        <authorList>
            <person name="Tran Van P."/>
        </authorList>
    </citation>
    <scope>NUCLEOTIDE SEQUENCE</scope>
</reference>
<dbReference type="Pfam" id="PF00089">
    <property type="entry name" value="Trypsin"/>
    <property type="match status" value="1"/>
</dbReference>
<accession>A0A7R8VVM7</accession>
<dbReference type="AlphaFoldDB" id="A0A7R8VVM7"/>
<dbReference type="InterPro" id="IPR043504">
    <property type="entry name" value="Peptidase_S1_PA_chymotrypsin"/>
</dbReference>
<evidence type="ECO:0000256" key="4">
    <source>
        <dbReference type="ARBA" id="ARBA00024195"/>
    </source>
</evidence>
<dbReference type="InterPro" id="IPR009003">
    <property type="entry name" value="Peptidase_S1_PA"/>
</dbReference>
<dbReference type="PROSITE" id="PS00134">
    <property type="entry name" value="TRYPSIN_HIS"/>
    <property type="match status" value="1"/>
</dbReference>
<comment type="similarity">
    <text evidence="4">Belongs to the peptidase S1 family. CLIP subfamily.</text>
</comment>
<dbReference type="EMBL" id="OA570808">
    <property type="protein sequence ID" value="CAD7203557.1"/>
    <property type="molecule type" value="Genomic_DNA"/>
</dbReference>
<dbReference type="SUPFAM" id="SSF50494">
    <property type="entry name" value="Trypsin-like serine proteases"/>
    <property type="match status" value="1"/>
</dbReference>
<dbReference type="InterPro" id="IPR001254">
    <property type="entry name" value="Trypsin_dom"/>
</dbReference>
<name>A0A7R8VVM7_TIMDO</name>
<dbReference type="CDD" id="cd00190">
    <property type="entry name" value="Tryp_SPc"/>
    <property type="match status" value="1"/>
</dbReference>
<dbReference type="Gene3D" id="2.40.10.10">
    <property type="entry name" value="Trypsin-like serine proteases"/>
    <property type="match status" value="2"/>
</dbReference>
<evidence type="ECO:0000256" key="3">
    <source>
        <dbReference type="ARBA" id="ARBA00023180"/>
    </source>
</evidence>
<dbReference type="FunFam" id="2.40.10.10:FF:000028">
    <property type="entry name" value="Serine protease easter"/>
    <property type="match status" value="1"/>
</dbReference>
<feature type="domain" description="Peptidase S1" evidence="6">
    <location>
        <begin position="115"/>
        <end position="381"/>
    </location>
</feature>
<sequence length="418" mass="45544">MEVVVVIMVQLLGFILSFLVYEISALEGVDFEVVDEYRDWQGGSGRQSVGQCGQDMTCTDINSCLLVKHLLDRSCLASGRLQQMICGVHNTDLLVCCPRGAFQSPFDDHTYPGSVPGGVYVPTTPSPPRRDQFTCGQPAVRSKIRGLGSHPWVARVGFLNALPAAVSGSKAGQIDYPCAGSIISRTDILTAAHCALAKSDNHELYSVRLGEYDGEGEIDCTVEFCGPEVQDILISKVTVHPLFVAKNFSNDVAILKLDAPMNFTVTAQPICLLQNPQVQLIGRQGQLVGWGKTPGQETTPTRQQLIDLPVLPMSTCQKVYSPVIPVSSQQQLCVGGEEGKDACSGFGGAPLVMLDHVQRTRYYQVGSRTGRTRDSEPRGPWFVFSRHHLLHAALLSAMFRAVEPMYGHGDSDVHHQSF</sequence>
<gene>
    <name evidence="7" type="ORF">TDIB3V08_LOCUS9725</name>
</gene>
<keyword evidence="2" id="KW-1015">Disulfide bond</keyword>